<feature type="domain" description="F-box" evidence="1">
    <location>
        <begin position="19"/>
        <end position="72"/>
    </location>
</feature>
<dbReference type="SUPFAM" id="SSF81383">
    <property type="entry name" value="F-box domain"/>
    <property type="match status" value="1"/>
</dbReference>
<protein>
    <recommendedName>
        <fullName evidence="1">F-box domain-containing protein</fullName>
    </recommendedName>
</protein>
<dbReference type="InterPro" id="IPR001810">
    <property type="entry name" value="F-box_dom"/>
</dbReference>
<sequence>MKRTRRSERIEIKARERLHDRLSDLPDCVLLRIMELLSTKEAVQTCVLSKRWTDLWKCLPNLSLYSSDFSSLPFFSKFVASVLSCRDHSTPIHSLDLRCKGDIHPKLLNKVMTYAASHDVQQLMINVTLNLKPNLELSPCIFGCRSIVDIS</sequence>
<dbReference type="InterPro" id="IPR053197">
    <property type="entry name" value="F-box_SCFL_complex_component"/>
</dbReference>
<accession>A0AAN9PAE8</accession>
<dbReference type="PROSITE" id="PS50181">
    <property type="entry name" value="FBOX"/>
    <property type="match status" value="1"/>
</dbReference>
<gene>
    <name evidence="2" type="ORF">RIF29_05108</name>
</gene>
<dbReference type="Proteomes" id="UP001372338">
    <property type="component" value="Unassembled WGS sequence"/>
</dbReference>
<evidence type="ECO:0000259" key="1">
    <source>
        <dbReference type="PROSITE" id="PS50181"/>
    </source>
</evidence>
<comment type="caution">
    <text evidence="2">The sequence shown here is derived from an EMBL/GenBank/DDBJ whole genome shotgun (WGS) entry which is preliminary data.</text>
</comment>
<dbReference type="Pfam" id="PF00646">
    <property type="entry name" value="F-box"/>
    <property type="match status" value="1"/>
</dbReference>
<dbReference type="PANTHER" id="PTHR34223">
    <property type="entry name" value="OS11G0201299 PROTEIN"/>
    <property type="match status" value="1"/>
</dbReference>
<name>A0AAN9PAE8_CROPI</name>
<evidence type="ECO:0000313" key="3">
    <source>
        <dbReference type="Proteomes" id="UP001372338"/>
    </source>
</evidence>
<dbReference type="InterPro" id="IPR053781">
    <property type="entry name" value="F-box_AtFBL13-like"/>
</dbReference>
<evidence type="ECO:0000313" key="2">
    <source>
        <dbReference type="EMBL" id="KAK7290582.1"/>
    </source>
</evidence>
<dbReference type="Gene3D" id="1.20.1280.50">
    <property type="match status" value="1"/>
</dbReference>
<dbReference type="PANTHER" id="PTHR34223:SF51">
    <property type="entry name" value="OS06G0556300 PROTEIN"/>
    <property type="match status" value="1"/>
</dbReference>
<organism evidence="2 3">
    <name type="scientific">Crotalaria pallida</name>
    <name type="common">Smooth rattlebox</name>
    <name type="synonym">Crotalaria striata</name>
    <dbReference type="NCBI Taxonomy" id="3830"/>
    <lineage>
        <taxon>Eukaryota</taxon>
        <taxon>Viridiplantae</taxon>
        <taxon>Streptophyta</taxon>
        <taxon>Embryophyta</taxon>
        <taxon>Tracheophyta</taxon>
        <taxon>Spermatophyta</taxon>
        <taxon>Magnoliopsida</taxon>
        <taxon>eudicotyledons</taxon>
        <taxon>Gunneridae</taxon>
        <taxon>Pentapetalae</taxon>
        <taxon>rosids</taxon>
        <taxon>fabids</taxon>
        <taxon>Fabales</taxon>
        <taxon>Fabaceae</taxon>
        <taxon>Papilionoideae</taxon>
        <taxon>50 kb inversion clade</taxon>
        <taxon>genistoids sensu lato</taxon>
        <taxon>core genistoids</taxon>
        <taxon>Crotalarieae</taxon>
        <taxon>Crotalaria</taxon>
    </lineage>
</organism>
<dbReference type="CDD" id="cd22160">
    <property type="entry name" value="F-box_AtFBL13-like"/>
    <property type="match status" value="1"/>
</dbReference>
<dbReference type="InterPro" id="IPR036047">
    <property type="entry name" value="F-box-like_dom_sf"/>
</dbReference>
<dbReference type="EMBL" id="JAYWIO010000001">
    <property type="protein sequence ID" value="KAK7290582.1"/>
    <property type="molecule type" value="Genomic_DNA"/>
</dbReference>
<keyword evidence="3" id="KW-1185">Reference proteome</keyword>
<dbReference type="AlphaFoldDB" id="A0AAN9PAE8"/>
<proteinExistence type="predicted"/>
<reference evidence="2 3" key="1">
    <citation type="submission" date="2024-01" db="EMBL/GenBank/DDBJ databases">
        <title>The genomes of 5 underutilized Papilionoideae crops provide insights into root nodulation and disease resistanc.</title>
        <authorList>
            <person name="Yuan L."/>
        </authorList>
    </citation>
    <scope>NUCLEOTIDE SEQUENCE [LARGE SCALE GENOMIC DNA]</scope>
    <source>
        <strain evidence="2">ZHUSHIDOU_FW_LH</strain>
        <tissue evidence="2">Leaf</tissue>
    </source>
</reference>